<organism evidence="2 3">
    <name type="scientific">Humidesulfovibrio mexicanus</name>
    <dbReference type="NCBI Taxonomy" id="147047"/>
    <lineage>
        <taxon>Bacteria</taxon>
        <taxon>Pseudomonadati</taxon>
        <taxon>Thermodesulfobacteriota</taxon>
        <taxon>Desulfovibrionia</taxon>
        <taxon>Desulfovibrionales</taxon>
        <taxon>Desulfovibrionaceae</taxon>
        <taxon>Humidesulfovibrio</taxon>
    </lineage>
</organism>
<feature type="transmembrane region" description="Helical" evidence="1">
    <location>
        <begin position="751"/>
        <end position="772"/>
    </location>
</feature>
<dbReference type="InterPro" id="IPR046107">
    <property type="entry name" value="DUF6044"/>
</dbReference>
<name>A0A239CS89_9BACT</name>
<evidence type="ECO:0008006" key="4">
    <source>
        <dbReference type="Google" id="ProtNLM"/>
    </source>
</evidence>
<dbReference type="RefSeq" id="WP_089275427.1">
    <property type="nucleotide sequence ID" value="NZ_FZOC01000009.1"/>
</dbReference>
<keyword evidence="1" id="KW-0472">Membrane</keyword>
<dbReference type="EMBL" id="FZOC01000009">
    <property type="protein sequence ID" value="SNS22628.1"/>
    <property type="molecule type" value="Genomic_DNA"/>
</dbReference>
<feature type="transmembrane region" description="Helical" evidence="1">
    <location>
        <begin position="416"/>
        <end position="432"/>
    </location>
</feature>
<keyword evidence="1" id="KW-0812">Transmembrane</keyword>
<feature type="transmembrane region" description="Helical" evidence="1">
    <location>
        <begin position="389"/>
        <end position="409"/>
    </location>
</feature>
<keyword evidence="3" id="KW-1185">Reference proteome</keyword>
<evidence type="ECO:0000313" key="3">
    <source>
        <dbReference type="Proteomes" id="UP000198324"/>
    </source>
</evidence>
<feature type="transmembrane region" description="Helical" evidence="1">
    <location>
        <begin position="829"/>
        <end position="849"/>
    </location>
</feature>
<protein>
    <recommendedName>
        <fullName evidence="4">Membrane protein YfhO</fullName>
    </recommendedName>
</protein>
<feature type="transmembrane region" description="Helical" evidence="1">
    <location>
        <begin position="190"/>
        <end position="210"/>
    </location>
</feature>
<evidence type="ECO:0000313" key="2">
    <source>
        <dbReference type="EMBL" id="SNS22628.1"/>
    </source>
</evidence>
<proteinExistence type="predicted"/>
<sequence>MTSASHDQGARPRPYRDILLFLGLAAALCIDQIMLGPYAAVSFFDTIEIHFPMYRLLGTLTLEHGLFSWNPLLCGGLPSFASQHPPYAPPALLATVMPLWILSLAWNLLRAFVAGYGMHRMLEGFLGLDKRAAILGGALFAVACQSGLVLAVMSYSLPLLCAWTRDLAGGGQSRAIRWLKAAGLLFLSSLSYPVLSLPYAPVLHLALVLLFRRDDPFLRRHVALVFLLWTAYVLLFMPNLLELYNFVPYVHRGYATPYDGPTQALLQTLRLVFNAFRNNAYLPLLVFALPTMLASKRLRPVFAFAVLPVVVFNPLMPGTQLLHLLEGSFILKMDLSNIRFFSEMTLILGFSAAFDDMLRSGKRPDWRWGLVAAASAFASGRVQDGITGLFLLGAFWGGLLALASASRAARSRPSPAACWMLFVFCLCGWTMMTRQQFLLQTQSMPYSRIFENHPQLAEIAKEQRQTPFRVACLDFQPVVALGNGLDTLGQKGPLFNKHYKHYAKLVILPQLERLDQVEWYDSFWHHIYFGRTEDRAPFVTRVTLTPRQPRSIADFNLPLLLAMNVRYILSTSPVEGLEAHSDQHLFLPGRSLPLAPSGSQLDAEYSLPLHVYRLQGSFERGYLVRQSQTFTSDEDLAAVLAGQDTPSLRDVVFISGPASATGMASAAMPFAGEQAGPGQIALVEHGPDRLVFKGDISEPCSLVVTNNYHPNWTARINGSRVPVQRANLSFQAIAIPTTGPVTIELDYAAPLLRWAHAATGLGILLFLLLAAWRQANDGQKPPSGTASNCACVSPSRILTGAMLSGVVWTAAYLLFVFGRNVGKSDRPLVYLLCTTPLLALALGAWACSLNRFLSRNPNMAAAAPERVDSAQETNRA</sequence>
<dbReference type="Proteomes" id="UP000198324">
    <property type="component" value="Unassembled WGS sequence"/>
</dbReference>
<feature type="transmembrane region" description="Helical" evidence="1">
    <location>
        <begin position="92"/>
        <end position="113"/>
    </location>
</feature>
<dbReference type="Pfam" id="PF19510">
    <property type="entry name" value="DUF6044"/>
    <property type="match status" value="1"/>
</dbReference>
<gene>
    <name evidence="2" type="ORF">SAMN04488503_3242</name>
</gene>
<feature type="transmembrane region" description="Helical" evidence="1">
    <location>
        <begin position="275"/>
        <end position="294"/>
    </location>
</feature>
<feature type="transmembrane region" description="Helical" evidence="1">
    <location>
        <begin position="222"/>
        <end position="241"/>
    </location>
</feature>
<dbReference type="OrthoDB" id="9772884at2"/>
<feature type="transmembrane region" description="Helical" evidence="1">
    <location>
        <begin position="301"/>
        <end position="318"/>
    </location>
</feature>
<feature type="transmembrane region" description="Helical" evidence="1">
    <location>
        <begin position="797"/>
        <end position="817"/>
    </location>
</feature>
<reference evidence="2 3" key="1">
    <citation type="submission" date="2017-06" db="EMBL/GenBank/DDBJ databases">
        <authorList>
            <person name="Kim H.J."/>
            <person name="Triplett B.A."/>
        </authorList>
    </citation>
    <scope>NUCLEOTIDE SEQUENCE [LARGE SCALE GENOMIC DNA]</scope>
    <source>
        <strain evidence="2 3">DSM 13116</strain>
    </source>
</reference>
<feature type="transmembrane region" description="Helical" evidence="1">
    <location>
        <begin position="18"/>
        <end position="41"/>
    </location>
</feature>
<evidence type="ECO:0000256" key="1">
    <source>
        <dbReference type="SAM" id="Phobius"/>
    </source>
</evidence>
<feature type="transmembrane region" description="Helical" evidence="1">
    <location>
        <begin position="134"/>
        <end position="157"/>
    </location>
</feature>
<accession>A0A239CS89</accession>
<dbReference type="AlphaFoldDB" id="A0A239CS89"/>
<keyword evidence="1" id="KW-1133">Transmembrane helix</keyword>